<dbReference type="InterPro" id="IPR012296">
    <property type="entry name" value="Nuclease_put_TT1808"/>
</dbReference>
<reference evidence="2 3" key="1">
    <citation type="submission" date="2018-08" db="EMBL/GenBank/DDBJ databases">
        <title>Meiothermus cateniformans JCM 15151 genome sequencing project.</title>
        <authorList>
            <person name="Da Costa M.S."/>
            <person name="Albuquerque L."/>
            <person name="Raposo P."/>
            <person name="Froufe H.J.C."/>
            <person name="Barroso C.S."/>
            <person name="Egas C."/>
        </authorList>
    </citation>
    <scope>NUCLEOTIDE SEQUENCE [LARGE SCALE GENOMIC DNA]</scope>
    <source>
        <strain evidence="2 3">JCM 15151</strain>
    </source>
</reference>
<gene>
    <name evidence="2" type="ORF">Mcate_01088</name>
</gene>
<dbReference type="CDD" id="cd06260">
    <property type="entry name" value="DUF820-like"/>
    <property type="match status" value="1"/>
</dbReference>
<dbReference type="PANTHER" id="PTHR35400">
    <property type="entry name" value="SLR1083 PROTEIN"/>
    <property type="match status" value="1"/>
</dbReference>
<evidence type="ECO:0000313" key="3">
    <source>
        <dbReference type="Proteomes" id="UP000266089"/>
    </source>
</evidence>
<keyword evidence="2" id="KW-0378">Hydrolase</keyword>
<proteinExistence type="predicted"/>
<keyword evidence="2" id="KW-0255">Endonuclease</keyword>
<dbReference type="SUPFAM" id="SSF52980">
    <property type="entry name" value="Restriction endonuclease-like"/>
    <property type="match status" value="1"/>
</dbReference>
<feature type="domain" description="Putative restriction endonuclease" evidence="1">
    <location>
        <begin position="13"/>
        <end position="179"/>
    </location>
</feature>
<dbReference type="RefSeq" id="WP_119361582.1">
    <property type="nucleotide sequence ID" value="NZ_JBHSXZ010000088.1"/>
</dbReference>
<dbReference type="Gene3D" id="3.90.1570.10">
    <property type="entry name" value="tt1808, chain A"/>
    <property type="match status" value="1"/>
</dbReference>
<dbReference type="EMBL" id="QWKX01000020">
    <property type="protein sequence ID" value="RIH77950.1"/>
    <property type="molecule type" value="Genomic_DNA"/>
</dbReference>
<dbReference type="InterPro" id="IPR011335">
    <property type="entry name" value="Restrct_endonuc-II-like"/>
</dbReference>
<dbReference type="Proteomes" id="UP000266089">
    <property type="component" value="Unassembled WGS sequence"/>
</dbReference>
<dbReference type="PANTHER" id="PTHR35400:SF1">
    <property type="entry name" value="SLR1083 PROTEIN"/>
    <property type="match status" value="1"/>
</dbReference>
<sequence length="188" mass="21022">MITDRSTKKWNLQEYHRLGEAGLLQDGRYELLNGEIVEMSPVGIRHKDCVSRLMRVLGPRTAGVAQLESQQPLVVGGDELVPDVFLLRPSPDFYEGRHFSAGDVLLLIEVAESTLKTDQEVKVPKYAQQGVPEVWVVDLGGDRVWVYRHPQGGVYTHIQAYGRGGVIKLVGLEGVELEVDEILGKTWF</sequence>
<dbReference type="AlphaFoldDB" id="A0A399E5C4"/>
<dbReference type="Pfam" id="PF05685">
    <property type="entry name" value="Uma2"/>
    <property type="match status" value="1"/>
</dbReference>
<name>A0A399E5C4_9DEIN</name>
<accession>A0A399E5C4</accession>
<keyword evidence="2" id="KW-0540">Nuclease</keyword>
<dbReference type="GO" id="GO:0004519">
    <property type="term" value="F:endonuclease activity"/>
    <property type="evidence" value="ECO:0007669"/>
    <property type="project" value="UniProtKB-KW"/>
</dbReference>
<evidence type="ECO:0000313" key="2">
    <source>
        <dbReference type="EMBL" id="RIH77950.1"/>
    </source>
</evidence>
<dbReference type="InterPro" id="IPR008538">
    <property type="entry name" value="Uma2"/>
</dbReference>
<comment type="caution">
    <text evidence="2">The sequence shown here is derived from an EMBL/GenBank/DDBJ whole genome shotgun (WGS) entry which is preliminary data.</text>
</comment>
<dbReference type="OrthoDB" id="31545at2"/>
<organism evidence="2 3">
    <name type="scientific">Meiothermus taiwanensis</name>
    <dbReference type="NCBI Taxonomy" id="172827"/>
    <lineage>
        <taxon>Bacteria</taxon>
        <taxon>Thermotogati</taxon>
        <taxon>Deinococcota</taxon>
        <taxon>Deinococci</taxon>
        <taxon>Thermales</taxon>
        <taxon>Thermaceae</taxon>
        <taxon>Meiothermus</taxon>
    </lineage>
</organism>
<protein>
    <submittedName>
        <fullName evidence="2">Putative restriction endonuclease</fullName>
    </submittedName>
</protein>
<evidence type="ECO:0000259" key="1">
    <source>
        <dbReference type="Pfam" id="PF05685"/>
    </source>
</evidence>